<comment type="caution">
    <text evidence="1">The sequence shown here is derived from an EMBL/GenBank/DDBJ whole genome shotgun (WGS) entry which is preliminary data.</text>
</comment>
<evidence type="ECO:0000313" key="2">
    <source>
        <dbReference type="Proteomes" id="UP000499080"/>
    </source>
</evidence>
<dbReference type="AlphaFoldDB" id="A0A4Y2QD42"/>
<reference evidence="1 2" key="1">
    <citation type="journal article" date="2019" name="Sci. Rep.">
        <title>Orb-weaving spider Araneus ventricosus genome elucidates the spidroin gene catalogue.</title>
        <authorList>
            <person name="Kono N."/>
            <person name="Nakamura H."/>
            <person name="Ohtoshi R."/>
            <person name="Moran D.A.P."/>
            <person name="Shinohara A."/>
            <person name="Yoshida Y."/>
            <person name="Fujiwara M."/>
            <person name="Mori M."/>
            <person name="Tomita M."/>
            <person name="Arakawa K."/>
        </authorList>
    </citation>
    <scope>NUCLEOTIDE SEQUENCE [LARGE SCALE GENOMIC DNA]</scope>
</reference>
<name>A0A4Y2QD42_ARAVE</name>
<dbReference type="EMBL" id="BGPR01013605">
    <property type="protein sequence ID" value="GBN61384.1"/>
    <property type="molecule type" value="Genomic_DNA"/>
</dbReference>
<sequence>MVNLPLKSTCTMSETTVKMISNKLTDDGSRNNLLKKVGEISNLLAYMDDDSK</sequence>
<keyword evidence="2" id="KW-1185">Reference proteome</keyword>
<protein>
    <submittedName>
        <fullName evidence="1">Uncharacterized protein</fullName>
    </submittedName>
</protein>
<proteinExistence type="predicted"/>
<feature type="non-terminal residue" evidence="1">
    <location>
        <position position="52"/>
    </location>
</feature>
<evidence type="ECO:0000313" key="1">
    <source>
        <dbReference type="EMBL" id="GBN61384.1"/>
    </source>
</evidence>
<gene>
    <name evidence="1" type="ORF">AVEN_218306_1</name>
</gene>
<organism evidence="1 2">
    <name type="scientific">Araneus ventricosus</name>
    <name type="common">Orbweaver spider</name>
    <name type="synonym">Epeira ventricosa</name>
    <dbReference type="NCBI Taxonomy" id="182803"/>
    <lineage>
        <taxon>Eukaryota</taxon>
        <taxon>Metazoa</taxon>
        <taxon>Ecdysozoa</taxon>
        <taxon>Arthropoda</taxon>
        <taxon>Chelicerata</taxon>
        <taxon>Arachnida</taxon>
        <taxon>Araneae</taxon>
        <taxon>Araneomorphae</taxon>
        <taxon>Entelegynae</taxon>
        <taxon>Araneoidea</taxon>
        <taxon>Araneidae</taxon>
        <taxon>Araneus</taxon>
    </lineage>
</organism>
<accession>A0A4Y2QD42</accession>
<dbReference type="Proteomes" id="UP000499080">
    <property type="component" value="Unassembled WGS sequence"/>
</dbReference>